<dbReference type="GO" id="GO:0005634">
    <property type="term" value="C:nucleus"/>
    <property type="evidence" value="ECO:0007669"/>
    <property type="project" value="TreeGrafter"/>
</dbReference>
<keyword evidence="5 6" id="KW-0067">ATP-binding</keyword>
<organism evidence="8 9">
    <name type="scientific">Carpinus fangiana</name>
    <dbReference type="NCBI Taxonomy" id="176857"/>
    <lineage>
        <taxon>Eukaryota</taxon>
        <taxon>Viridiplantae</taxon>
        <taxon>Streptophyta</taxon>
        <taxon>Embryophyta</taxon>
        <taxon>Tracheophyta</taxon>
        <taxon>Spermatophyta</taxon>
        <taxon>Magnoliopsida</taxon>
        <taxon>eudicotyledons</taxon>
        <taxon>Gunneridae</taxon>
        <taxon>Pentapetalae</taxon>
        <taxon>rosids</taxon>
        <taxon>fabids</taxon>
        <taxon>Fagales</taxon>
        <taxon>Betulaceae</taxon>
        <taxon>Carpinus</taxon>
    </lineage>
</organism>
<evidence type="ECO:0000256" key="7">
    <source>
        <dbReference type="SAM" id="MobiDB-lite"/>
    </source>
</evidence>
<comment type="caution">
    <text evidence="8">The sequence shown here is derived from an EMBL/GenBank/DDBJ whole genome shotgun (WGS) entry which is preliminary data.</text>
</comment>
<proteinExistence type="predicted"/>
<dbReference type="SUPFAM" id="SSF56112">
    <property type="entry name" value="Protein kinase-like (PK-like)"/>
    <property type="match status" value="1"/>
</dbReference>
<accession>A0A5N6KX17</accession>
<keyword evidence="9" id="KW-1185">Reference proteome</keyword>
<name>A0A5N6KX17_9ROSI</name>
<feature type="region of interest" description="Disordered" evidence="7">
    <location>
        <begin position="62"/>
        <end position="413"/>
    </location>
</feature>
<feature type="compositionally biased region" description="Polar residues" evidence="7">
    <location>
        <begin position="116"/>
        <end position="125"/>
    </location>
</feature>
<evidence type="ECO:0000256" key="3">
    <source>
        <dbReference type="ARBA" id="ARBA00022741"/>
    </source>
</evidence>
<dbReference type="InterPro" id="IPR017441">
    <property type="entry name" value="Protein_kinase_ATP_BS"/>
</dbReference>
<dbReference type="Proteomes" id="UP000327013">
    <property type="component" value="Unassembled WGS sequence"/>
</dbReference>
<dbReference type="PANTHER" id="PTHR22974">
    <property type="entry name" value="MIXED LINEAGE PROTEIN KINASE"/>
    <property type="match status" value="1"/>
</dbReference>
<feature type="compositionally biased region" description="Low complexity" evidence="7">
    <location>
        <begin position="25"/>
        <end position="42"/>
    </location>
</feature>
<dbReference type="GO" id="GO:0034501">
    <property type="term" value="P:protein localization to kinetochore"/>
    <property type="evidence" value="ECO:0007669"/>
    <property type="project" value="TreeGrafter"/>
</dbReference>
<keyword evidence="2" id="KW-0808">Transferase</keyword>
<keyword evidence="4" id="KW-0418">Kinase</keyword>
<evidence type="ECO:0000256" key="2">
    <source>
        <dbReference type="ARBA" id="ARBA00022679"/>
    </source>
</evidence>
<dbReference type="GO" id="GO:0005524">
    <property type="term" value="F:ATP binding"/>
    <property type="evidence" value="ECO:0007669"/>
    <property type="project" value="UniProtKB-UniRule"/>
</dbReference>
<dbReference type="GO" id="GO:0007059">
    <property type="term" value="P:chromosome segregation"/>
    <property type="evidence" value="ECO:0007669"/>
    <property type="project" value="TreeGrafter"/>
</dbReference>
<dbReference type="Gene3D" id="3.30.200.20">
    <property type="entry name" value="Phosphorylase Kinase, domain 1"/>
    <property type="match status" value="1"/>
</dbReference>
<evidence type="ECO:0000256" key="6">
    <source>
        <dbReference type="PROSITE-ProRule" id="PRU10141"/>
    </source>
</evidence>
<dbReference type="InterPro" id="IPR011009">
    <property type="entry name" value="Kinase-like_dom_sf"/>
</dbReference>
<dbReference type="GO" id="GO:0004674">
    <property type="term" value="F:protein serine/threonine kinase activity"/>
    <property type="evidence" value="ECO:0007669"/>
    <property type="project" value="UniProtKB-KW"/>
</dbReference>
<gene>
    <name evidence="8" type="ORF">FH972_023955</name>
</gene>
<evidence type="ECO:0000256" key="5">
    <source>
        <dbReference type="ARBA" id="ARBA00022840"/>
    </source>
</evidence>
<sequence>MTTASPTPYPVQSLGSIRAPRPRLPSRSNSSRAPAASTRRYSPIPALVNSHGFSANAAPLQSISIGDSSDDEGPPPMVAFSAQTQAILEDRPSLGATSSHASASHNTDLPVRSRSVRSNQLSRDATPSREPLRISRKNTPSPDGDGRPMRIVRISPKRSSPSILQRERSEPRRRDEEREGAHLEYITPAPIARVGRGSQHSRSGSAYSSATHSGKSYSSDHVSSQEQDMQRQEQPQDEVEQDHNASQGPESTYRGRVRPASEAVPSSMRVKRVPTTGSFLRGAPMRRGVRRRQSDEDQSPIEDPQEQIRDYQDAQNNPQQPNQQQPNVVSRDFAANPPSRRKSQNESRPLSSHAMDRSEKRHRSPSVDAHHSRQRSDSQAQPVFKVPMPPMDSFYDQENEPPPTFKRNKPTSGMLGDKIQIHHDEKPARMLADTPKSPPRAVLAPLSQNTPMRAAPPPPPKMSVLETATANAGASTVKSKKKRSHVTVNGKVFALRGRLGKGGSSDVWRVMAENDKMFALKKVNLEDCNVETVRGYKGEIDLLKKLEDDDRVVSYPAHGIGGVAVPSSLRNLLKRCLQRDFRLRPTIAQMLDDHDTFLNPDAQQEGRVPMTEDMLAQILRNVVNRCKDPKRGIPTEAELRAYPKGFMDRIRASLEKNG</sequence>
<dbReference type="EMBL" id="VIBQ01000016">
    <property type="protein sequence ID" value="KAB8356371.1"/>
    <property type="molecule type" value="Genomic_DNA"/>
</dbReference>
<dbReference type="GO" id="GO:0033316">
    <property type="term" value="P:meiotic spindle assembly checkpoint signaling"/>
    <property type="evidence" value="ECO:0007669"/>
    <property type="project" value="TreeGrafter"/>
</dbReference>
<evidence type="ECO:0000256" key="4">
    <source>
        <dbReference type="ARBA" id="ARBA00022777"/>
    </source>
</evidence>
<feature type="compositionally biased region" description="Polar residues" evidence="7">
    <location>
        <begin position="198"/>
        <end position="224"/>
    </location>
</feature>
<reference evidence="8 9" key="1">
    <citation type="submission" date="2019-06" db="EMBL/GenBank/DDBJ databases">
        <title>A chromosomal-level reference genome of Carpinus fangiana (Coryloideae, Betulaceae).</title>
        <authorList>
            <person name="Yang X."/>
            <person name="Wang Z."/>
            <person name="Zhang L."/>
            <person name="Hao G."/>
            <person name="Liu J."/>
            <person name="Yang Y."/>
        </authorList>
    </citation>
    <scope>NUCLEOTIDE SEQUENCE [LARGE SCALE GENOMIC DNA]</scope>
    <source>
        <strain evidence="8">Cfa_2016G</strain>
        <tissue evidence="8">Leaf</tissue>
    </source>
</reference>
<feature type="compositionally biased region" description="Acidic residues" evidence="7">
    <location>
        <begin position="296"/>
        <end position="305"/>
    </location>
</feature>
<feature type="binding site" evidence="6">
    <location>
        <position position="521"/>
    </location>
    <ligand>
        <name>ATP</name>
        <dbReference type="ChEBI" id="CHEBI:30616"/>
    </ligand>
</feature>
<keyword evidence="1" id="KW-0723">Serine/threonine-protein kinase</keyword>
<dbReference type="AlphaFoldDB" id="A0A5N6KX17"/>
<protein>
    <recommendedName>
        <fullName evidence="10">Protein kinase domain-containing protein</fullName>
    </recommendedName>
</protein>
<evidence type="ECO:0000256" key="1">
    <source>
        <dbReference type="ARBA" id="ARBA00022527"/>
    </source>
</evidence>
<dbReference type="GO" id="GO:0007094">
    <property type="term" value="P:mitotic spindle assembly checkpoint signaling"/>
    <property type="evidence" value="ECO:0007669"/>
    <property type="project" value="TreeGrafter"/>
</dbReference>
<evidence type="ECO:0000313" key="9">
    <source>
        <dbReference type="Proteomes" id="UP000327013"/>
    </source>
</evidence>
<feature type="region of interest" description="Disordered" evidence="7">
    <location>
        <begin position="1"/>
        <end position="42"/>
    </location>
</feature>
<dbReference type="PANTHER" id="PTHR22974:SF21">
    <property type="entry name" value="DUAL SPECIFICITY PROTEIN KINASE TTK"/>
    <property type="match status" value="1"/>
</dbReference>
<keyword evidence="3 6" id="KW-0547">Nucleotide-binding</keyword>
<dbReference type="GO" id="GO:0000776">
    <property type="term" value="C:kinetochore"/>
    <property type="evidence" value="ECO:0007669"/>
    <property type="project" value="TreeGrafter"/>
</dbReference>
<evidence type="ECO:0000313" key="8">
    <source>
        <dbReference type="EMBL" id="KAB8356371.1"/>
    </source>
</evidence>
<feature type="compositionally biased region" description="Low complexity" evidence="7">
    <location>
        <begin position="315"/>
        <end position="327"/>
    </location>
</feature>
<dbReference type="OrthoDB" id="20524at2759"/>
<evidence type="ECO:0008006" key="10">
    <source>
        <dbReference type="Google" id="ProtNLM"/>
    </source>
</evidence>
<dbReference type="PROSITE" id="PS00107">
    <property type="entry name" value="PROTEIN_KINASE_ATP"/>
    <property type="match status" value="1"/>
</dbReference>
<dbReference type="GO" id="GO:0004712">
    <property type="term" value="F:protein serine/threonine/tyrosine kinase activity"/>
    <property type="evidence" value="ECO:0007669"/>
    <property type="project" value="TreeGrafter"/>
</dbReference>
<feature type="compositionally biased region" description="Basic and acidic residues" evidence="7">
    <location>
        <begin position="165"/>
        <end position="182"/>
    </location>
</feature>